<feature type="compositionally biased region" description="Low complexity" evidence="1">
    <location>
        <begin position="151"/>
        <end position="168"/>
    </location>
</feature>
<reference evidence="2" key="1">
    <citation type="submission" date="2023-02" db="EMBL/GenBank/DDBJ databases">
        <title>Kitasatospora phosalacinea NBRC 14362.</title>
        <authorList>
            <person name="Ichikawa N."/>
            <person name="Sato H."/>
            <person name="Tonouchi N."/>
        </authorList>
    </citation>
    <scope>NUCLEOTIDE SEQUENCE</scope>
    <source>
        <strain evidence="2">NBRC 14362</strain>
    </source>
</reference>
<dbReference type="Proteomes" id="UP001165143">
    <property type="component" value="Unassembled WGS sequence"/>
</dbReference>
<dbReference type="RefSeq" id="WP_051778320.1">
    <property type="nucleotide sequence ID" value="NZ_BSRX01000037.1"/>
</dbReference>
<evidence type="ECO:0000256" key="1">
    <source>
        <dbReference type="SAM" id="MobiDB-lite"/>
    </source>
</evidence>
<protein>
    <submittedName>
        <fullName evidence="2">Uncharacterized protein</fullName>
    </submittedName>
</protein>
<dbReference type="EMBL" id="BSRX01000037">
    <property type="protein sequence ID" value="GLW57399.1"/>
    <property type="molecule type" value="Genomic_DNA"/>
</dbReference>
<sequence length="204" mass="22234">MAIVKSTIQQQVADAIAAIEPNDRPVATIQTITGPSPWLTNGVLGLIGQLMVKYYFVTLTHRVVVIHRTSRISNRPQEVLYVIPLDQARASISDVRRNTLWSSLRFQLPNEPKPTRMNIHRMWRTEMDTFVGTLLGGAPGVPGQYPPAQAPAPGQYQQPQAPVPGQYPAAPPAAPYPPQQPGGQYPPAQAPGQYPAQGGNPYQS</sequence>
<dbReference type="AlphaFoldDB" id="A0A9W6PJH9"/>
<feature type="compositionally biased region" description="Low complexity" evidence="1">
    <location>
        <begin position="181"/>
        <end position="204"/>
    </location>
</feature>
<name>A0A9W6PJH9_9ACTN</name>
<proteinExistence type="predicted"/>
<organism evidence="2 3">
    <name type="scientific">Kitasatospora phosalacinea</name>
    <dbReference type="NCBI Taxonomy" id="2065"/>
    <lineage>
        <taxon>Bacteria</taxon>
        <taxon>Bacillati</taxon>
        <taxon>Actinomycetota</taxon>
        <taxon>Actinomycetes</taxon>
        <taxon>Kitasatosporales</taxon>
        <taxon>Streptomycetaceae</taxon>
        <taxon>Kitasatospora</taxon>
    </lineage>
</organism>
<dbReference type="OrthoDB" id="4560886at2"/>
<evidence type="ECO:0000313" key="2">
    <source>
        <dbReference type="EMBL" id="GLW57399.1"/>
    </source>
</evidence>
<comment type="caution">
    <text evidence="2">The sequence shown here is derived from an EMBL/GenBank/DDBJ whole genome shotgun (WGS) entry which is preliminary data.</text>
</comment>
<feature type="region of interest" description="Disordered" evidence="1">
    <location>
        <begin position="141"/>
        <end position="204"/>
    </location>
</feature>
<gene>
    <name evidence="2" type="ORF">Kpho01_54100</name>
</gene>
<feature type="compositionally biased region" description="Pro residues" evidence="1">
    <location>
        <begin position="169"/>
        <end position="180"/>
    </location>
</feature>
<accession>A0A9W6PJH9</accession>
<evidence type="ECO:0000313" key="3">
    <source>
        <dbReference type="Proteomes" id="UP001165143"/>
    </source>
</evidence>